<reference evidence="1 2" key="1">
    <citation type="submission" date="2016-07" db="EMBL/GenBank/DDBJ databases">
        <title>Complete genome sequence of Bradyrhizobium icense LMTR 13T, a potential inoculant strain isolated from lima bean (Phaseolus lunatus) in Peru.</title>
        <authorList>
            <person name="Ormeno-Orrillo E."/>
            <person name="Duran D."/>
            <person name="Rogel M.A."/>
            <person name="Rey L."/>
            <person name="Imperial J."/>
            <person name="Ruiz-Argueso T."/>
            <person name="Martinez-Romero E."/>
        </authorList>
    </citation>
    <scope>NUCLEOTIDE SEQUENCE [LARGE SCALE GENOMIC DNA]</scope>
    <source>
        <strain evidence="1 2">LMTR 13</strain>
    </source>
</reference>
<name>A0A1B1UCN3_9BRAD</name>
<evidence type="ECO:0000313" key="1">
    <source>
        <dbReference type="EMBL" id="ANW00514.1"/>
    </source>
</evidence>
<evidence type="ECO:0000313" key="2">
    <source>
        <dbReference type="Proteomes" id="UP000092839"/>
    </source>
</evidence>
<dbReference type="AlphaFoldDB" id="A0A1B1UCN3"/>
<dbReference type="EMBL" id="CP016428">
    <property type="protein sequence ID" value="ANW00514.1"/>
    <property type="molecule type" value="Genomic_DNA"/>
</dbReference>
<sequence>MPGRVDVGAGVIHHGDEHRSQPVHIARFGEGFFVGLPDAMHDGRVARIAWRAVIELSAEVDDLHVKTPRRELRRLN</sequence>
<accession>A0A1B1UCN3</accession>
<gene>
    <name evidence="1" type="ORF">LMTR13_10420</name>
</gene>
<proteinExistence type="predicted"/>
<dbReference type="KEGG" id="bic:LMTR13_10420"/>
<protein>
    <submittedName>
        <fullName evidence="1">Uncharacterized protein</fullName>
    </submittedName>
</protein>
<organism evidence="1 2">
    <name type="scientific">Bradyrhizobium icense</name>
    <dbReference type="NCBI Taxonomy" id="1274631"/>
    <lineage>
        <taxon>Bacteria</taxon>
        <taxon>Pseudomonadati</taxon>
        <taxon>Pseudomonadota</taxon>
        <taxon>Alphaproteobacteria</taxon>
        <taxon>Hyphomicrobiales</taxon>
        <taxon>Nitrobacteraceae</taxon>
        <taxon>Bradyrhizobium</taxon>
    </lineage>
</organism>
<dbReference type="Proteomes" id="UP000092839">
    <property type="component" value="Chromosome"/>
</dbReference>
<keyword evidence="2" id="KW-1185">Reference proteome</keyword>